<dbReference type="PANTHER" id="PTHR44163:SF1">
    <property type="entry name" value="U3 SMALL NUCLEOLAR RNA-ASSOCIATED PROTEIN 4 HOMOLOG"/>
    <property type="match status" value="1"/>
</dbReference>
<feature type="region of interest" description="Disordered" evidence="1">
    <location>
        <begin position="710"/>
        <end position="737"/>
    </location>
</feature>
<dbReference type="SUPFAM" id="SSF50978">
    <property type="entry name" value="WD40 repeat-like"/>
    <property type="match status" value="2"/>
</dbReference>
<feature type="region of interest" description="Disordered" evidence="1">
    <location>
        <begin position="392"/>
        <end position="416"/>
    </location>
</feature>
<feature type="compositionally biased region" description="Acidic residues" evidence="1">
    <location>
        <begin position="537"/>
        <end position="557"/>
    </location>
</feature>
<feature type="region of interest" description="Disordered" evidence="1">
    <location>
        <begin position="528"/>
        <end position="563"/>
    </location>
</feature>
<evidence type="ECO:0000256" key="1">
    <source>
        <dbReference type="SAM" id="MobiDB-lite"/>
    </source>
</evidence>
<protein>
    <submittedName>
        <fullName evidence="2">Unnamed protein product</fullName>
    </submittedName>
</protein>
<name>A0A9W6SY81_CANBO</name>
<gene>
    <name evidence="2" type="ORF">Cboi02_000249700</name>
</gene>
<dbReference type="GO" id="GO:0032040">
    <property type="term" value="C:small-subunit processome"/>
    <property type="evidence" value="ECO:0007669"/>
    <property type="project" value="TreeGrafter"/>
</dbReference>
<keyword evidence="3" id="KW-1185">Reference proteome</keyword>
<dbReference type="AlphaFoldDB" id="A0A9W6SY81"/>
<dbReference type="PANTHER" id="PTHR44163">
    <property type="entry name" value="U3 SMALL NUCLEOLAR RNA-ASSOCIATED PROTEIN 4 HOMOLOG"/>
    <property type="match status" value="1"/>
</dbReference>
<dbReference type="GO" id="GO:0030686">
    <property type="term" value="C:90S preribosome"/>
    <property type="evidence" value="ECO:0007669"/>
    <property type="project" value="InterPro"/>
</dbReference>
<evidence type="ECO:0000313" key="2">
    <source>
        <dbReference type="EMBL" id="GME69694.1"/>
    </source>
</evidence>
<dbReference type="InterPro" id="IPR036322">
    <property type="entry name" value="WD40_repeat_dom_sf"/>
</dbReference>
<comment type="caution">
    <text evidence="2">The sequence shown here is derived from an EMBL/GenBank/DDBJ whole genome shotgun (WGS) entry which is preliminary data.</text>
</comment>
<sequence length="794" mass="89971">MDIHRCRFIDYSPQSITSSAFSHRSTNALTPKDLKLAIGRAGGSIEIWSNHGSNNKWLREQTLPGGKERTIESLIWANPAENLQQSTSTPNSTNSTEQPRLFSIGGSNSITEWDIKHGIPIINYDCNAGVIWSISINSKQDKLAVGCEDGTVVVIDISGGRGVMEHELILQRQNSRVLSLTWYNNDMIIGGCSDGRVRCWSYDDSSKGRLISTLRVDKSQKESTLVWSVLALPKDNQLVTGDSTGCVKFWDLKHFVLKQSFNSHEADVLCLCTDLNENKIFSAGVDRKIFNFTKISNNNKKNSKWVNSSNRLLHSNDVRTMTCFESAKLDLLVSGGVESVITLNSIKNFQNSSTQRLPINNFPSNIIINENKKLIAMWQDQTIKIWRLKDKQHDTNNNSNNQKENHEDQNHDSTNNTKKLVAKLTLSDEDNIISCSISENGRYLVVARLSSIKLFELIDLGKKLQVLKVSSKLLENSGAKLIKFNELEKLIVMITPDNLVKSVKFDTEDDEEDEEKISEFDDEQDILEYKERKTANDDEEDDDEEEEEEDDDEEDPSIESNYSNLEISKNGKYGIISKFNGLIKLINFKNNKLTRLIKLNEIPTSICFNSNNNEDSIFVISFNKKILEINLNSNDENNNNNNNNGGNLITSWSKINSNNLPQSFINLIGQCYKMFTTNTIDEETKSEKPRLWCFGHDWVAFFDITGATNSTTNTNNNNTNKKRTRNGSMSKTENPIISSNSSVPDEFGRFFWTTKKYKNLLYVNKISNDELVVVERPISDINTTPAFNLSKINL</sequence>
<dbReference type="EMBL" id="BSXN01000752">
    <property type="protein sequence ID" value="GME69694.1"/>
    <property type="molecule type" value="Genomic_DNA"/>
</dbReference>
<reference evidence="2" key="1">
    <citation type="submission" date="2023-04" db="EMBL/GenBank/DDBJ databases">
        <title>Candida boidinii NBRC 10035.</title>
        <authorList>
            <person name="Ichikawa N."/>
            <person name="Sato H."/>
            <person name="Tonouchi N."/>
        </authorList>
    </citation>
    <scope>NUCLEOTIDE SEQUENCE</scope>
    <source>
        <strain evidence="2">NBRC 10035</strain>
    </source>
</reference>
<dbReference type="GO" id="GO:0034455">
    <property type="term" value="C:t-UTP complex"/>
    <property type="evidence" value="ECO:0007669"/>
    <property type="project" value="TreeGrafter"/>
</dbReference>
<dbReference type="Gene3D" id="2.130.10.10">
    <property type="entry name" value="YVTN repeat-like/Quinoprotein amine dehydrogenase"/>
    <property type="match status" value="3"/>
</dbReference>
<dbReference type="SMART" id="SM00320">
    <property type="entry name" value="WD40"/>
    <property type="match status" value="6"/>
</dbReference>
<accession>A0A9W6SY81</accession>
<evidence type="ECO:0000313" key="3">
    <source>
        <dbReference type="Proteomes" id="UP001165120"/>
    </source>
</evidence>
<dbReference type="InterPro" id="IPR001680">
    <property type="entry name" value="WD40_rpt"/>
</dbReference>
<proteinExistence type="predicted"/>
<dbReference type="GO" id="GO:0000462">
    <property type="term" value="P:maturation of SSU-rRNA from tricistronic rRNA transcript (SSU-rRNA, 5.8S rRNA, LSU-rRNA)"/>
    <property type="evidence" value="ECO:0007669"/>
    <property type="project" value="InterPro"/>
</dbReference>
<feature type="compositionally biased region" description="Low complexity" evidence="1">
    <location>
        <begin position="710"/>
        <end position="719"/>
    </location>
</feature>
<dbReference type="InterPro" id="IPR015943">
    <property type="entry name" value="WD40/YVTN_repeat-like_dom_sf"/>
</dbReference>
<dbReference type="InterPro" id="IPR046351">
    <property type="entry name" value="UTP4"/>
</dbReference>
<dbReference type="Proteomes" id="UP001165120">
    <property type="component" value="Unassembled WGS sequence"/>
</dbReference>
<dbReference type="Pfam" id="PF00400">
    <property type="entry name" value="WD40"/>
    <property type="match status" value="2"/>
</dbReference>
<dbReference type="GO" id="GO:0003723">
    <property type="term" value="F:RNA binding"/>
    <property type="evidence" value="ECO:0007669"/>
    <property type="project" value="TreeGrafter"/>
</dbReference>
<organism evidence="2 3">
    <name type="scientific">Candida boidinii</name>
    <name type="common">Yeast</name>
    <dbReference type="NCBI Taxonomy" id="5477"/>
    <lineage>
        <taxon>Eukaryota</taxon>
        <taxon>Fungi</taxon>
        <taxon>Dikarya</taxon>
        <taxon>Ascomycota</taxon>
        <taxon>Saccharomycotina</taxon>
        <taxon>Pichiomycetes</taxon>
        <taxon>Pichiales</taxon>
        <taxon>Pichiaceae</taxon>
        <taxon>Ogataea</taxon>
        <taxon>Ogataea/Candida clade</taxon>
    </lineage>
</organism>